<dbReference type="Gene3D" id="3.90.1720.10">
    <property type="entry name" value="endopeptidase domain like (from Nostoc punctiforme)"/>
    <property type="match status" value="1"/>
</dbReference>
<keyword evidence="2" id="KW-0645">Protease</keyword>
<evidence type="ECO:0000313" key="8">
    <source>
        <dbReference type="EMBL" id="HIX81484.1"/>
    </source>
</evidence>
<dbReference type="AlphaFoldDB" id="A0A9D1XLE7"/>
<dbReference type="InterPro" id="IPR038765">
    <property type="entry name" value="Papain-like_cys_pep_sf"/>
</dbReference>
<dbReference type="PROSITE" id="PS51935">
    <property type="entry name" value="NLPC_P60"/>
    <property type="match status" value="1"/>
</dbReference>
<organism evidence="8 9">
    <name type="scientific">Candidatus Erysipelatoclostridium merdavium</name>
    <dbReference type="NCBI Taxonomy" id="2838566"/>
    <lineage>
        <taxon>Bacteria</taxon>
        <taxon>Bacillati</taxon>
        <taxon>Bacillota</taxon>
        <taxon>Erysipelotrichia</taxon>
        <taxon>Erysipelotrichales</taxon>
        <taxon>Erysipelotrichales incertae sedis</taxon>
    </lineage>
</organism>
<dbReference type="GO" id="GO:0008234">
    <property type="term" value="F:cysteine-type peptidase activity"/>
    <property type="evidence" value="ECO:0007669"/>
    <property type="project" value="UniProtKB-KW"/>
</dbReference>
<keyword evidence="4" id="KW-0378">Hydrolase</keyword>
<feature type="coiled-coil region" evidence="6">
    <location>
        <begin position="64"/>
        <end position="133"/>
    </location>
</feature>
<evidence type="ECO:0000256" key="6">
    <source>
        <dbReference type="SAM" id="Coils"/>
    </source>
</evidence>
<dbReference type="Pfam" id="PF24568">
    <property type="entry name" value="CC_PcsB"/>
    <property type="match status" value="1"/>
</dbReference>
<dbReference type="InterPro" id="IPR051202">
    <property type="entry name" value="Peptidase_C40"/>
</dbReference>
<evidence type="ECO:0000259" key="7">
    <source>
        <dbReference type="PROSITE" id="PS51935"/>
    </source>
</evidence>
<feature type="domain" description="NlpC/P60" evidence="7">
    <location>
        <begin position="275"/>
        <end position="409"/>
    </location>
</feature>
<dbReference type="Proteomes" id="UP000886724">
    <property type="component" value="Unassembled WGS sequence"/>
</dbReference>
<reference evidence="8" key="2">
    <citation type="submission" date="2021-04" db="EMBL/GenBank/DDBJ databases">
        <authorList>
            <person name="Gilroy R."/>
        </authorList>
    </citation>
    <scope>NUCLEOTIDE SEQUENCE</scope>
    <source>
        <strain evidence="8">ChiGjej1B1-14440</strain>
    </source>
</reference>
<dbReference type="InterPro" id="IPR057309">
    <property type="entry name" value="PcsB_CC"/>
</dbReference>
<keyword evidence="6" id="KW-0175">Coiled coil</keyword>
<feature type="coiled-coil region" evidence="6">
    <location>
        <begin position="181"/>
        <end position="218"/>
    </location>
</feature>
<keyword evidence="5" id="KW-0788">Thiol protease</keyword>
<dbReference type="SUPFAM" id="SSF54001">
    <property type="entry name" value="Cysteine proteinases"/>
    <property type="match status" value="1"/>
</dbReference>
<evidence type="ECO:0000256" key="4">
    <source>
        <dbReference type="ARBA" id="ARBA00022801"/>
    </source>
</evidence>
<proteinExistence type="inferred from homology"/>
<reference evidence="8" key="1">
    <citation type="journal article" date="2021" name="PeerJ">
        <title>Extensive microbial diversity within the chicken gut microbiome revealed by metagenomics and culture.</title>
        <authorList>
            <person name="Gilroy R."/>
            <person name="Ravi A."/>
            <person name="Getino M."/>
            <person name="Pursley I."/>
            <person name="Horton D.L."/>
            <person name="Alikhan N.F."/>
            <person name="Baker D."/>
            <person name="Gharbi K."/>
            <person name="Hall N."/>
            <person name="Watson M."/>
            <person name="Adriaenssens E.M."/>
            <person name="Foster-Nyarko E."/>
            <person name="Jarju S."/>
            <person name="Secka A."/>
            <person name="Antonio M."/>
            <person name="Oren A."/>
            <person name="Chaudhuri R.R."/>
            <person name="La Ragione R."/>
            <person name="Hildebrand F."/>
            <person name="Pallen M.J."/>
        </authorList>
    </citation>
    <scope>NUCLEOTIDE SEQUENCE</scope>
    <source>
        <strain evidence="8">ChiGjej1B1-14440</strain>
    </source>
</reference>
<protein>
    <submittedName>
        <fullName evidence="8">C40 family peptidase</fullName>
    </submittedName>
</protein>
<keyword evidence="3" id="KW-0732">Signal</keyword>
<evidence type="ECO:0000256" key="1">
    <source>
        <dbReference type="ARBA" id="ARBA00007074"/>
    </source>
</evidence>
<evidence type="ECO:0000256" key="2">
    <source>
        <dbReference type="ARBA" id="ARBA00022670"/>
    </source>
</evidence>
<evidence type="ECO:0000256" key="5">
    <source>
        <dbReference type="ARBA" id="ARBA00022807"/>
    </source>
</evidence>
<dbReference type="EMBL" id="DXET01000133">
    <property type="protein sequence ID" value="HIX81484.1"/>
    <property type="molecule type" value="Genomic_DNA"/>
</dbReference>
<evidence type="ECO:0000256" key="3">
    <source>
        <dbReference type="ARBA" id="ARBA00022729"/>
    </source>
</evidence>
<dbReference type="InterPro" id="IPR000064">
    <property type="entry name" value="NLP_P60_dom"/>
</dbReference>
<dbReference type="Gene3D" id="6.10.250.3150">
    <property type="match status" value="1"/>
</dbReference>
<comment type="caution">
    <text evidence="8">The sequence shown here is derived from an EMBL/GenBank/DDBJ whole genome shotgun (WGS) entry which is preliminary data.</text>
</comment>
<accession>A0A9D1XLE7</accession>
<dbReference type="PANTHER" id="PTHR47053:SF1">
    <property type="entry name" value="MUREIN DD-ENDOPEPTIDASE MEPH-RELATED"/>
    <property type="match status" value="1"/>
</dbReference>
<name>A0A9D1XLE7_9FIRM</name>
<sequence>MEVDGMKLKRIFLTALATSMLVGITTTPAPVEATDFSGQEDKYMKLCSSSNLSSSNLQTCKEFNTYLKEKNQDLKEQVSNSKDQLSQTQASLDSISSEINSLNTQIEEKQKEITYLETSISNLEASIQAKEEEVKERMYAMQSYNNSNSYVDFIFGASDFSDMFARIESVNEITAYDDELVTELASEKEQVKQQKETVEVAKANIESQRASKQALQTEYQTLYAQQNAELIAQEKAAAQAADNSQEISDNLAAIAAATEQSQTSPGAGYTPNGDSAVGNAIASKALSRQGCMYLWGACHDMASIANPNTNRFDCSGLVNWAHYQAGVNIGSHSTKTLLNVGSAVSRSNMQPGDIILFSSNGSASGVHHVGIYIGNNMMVHAPSSGKPVQTSSLSSSYWQASWYQVRRLY</sequence>
<dbReference type="PANTHER" id="PTHR47053">
    <property type="entry name" value="MUREIN DD-ENDOPEPTIDASE MEPH-RELATED"/>
    <property type="match status" value="1"/>
</dbReference>
<dbReference type="GO" id="GO:0006508">
    <property type="term" value="P:proteolysis"/>
    <property type="evidence" value="ECO:0007669"/>
    <property type="project" value="UniProtKB-KW"/>
</dbReference>
<comment type="similarity">
    <text evidence="1">Belongs to the peptidase C40 family.</text>
</comment>
<dbReference type="Pfam" id="PF00877">
    <property type="entry name" value="NLPC_P60"/>
    <property type="match status" value="1"/>
</dbReference>
<gene>
    <name evidence="8" type="ORF">H9980_05870</name>
</gene>
<evidence type="ECO:0000313" key="9">
    <source>
        <dbReference type="Proteomes" id="UP000886724"/>
    </source>
</evidence>